<feature type="region of interest" description="Disordered" evidence="1">
    <location>
        <begin position="39"/>
        <end position="70"/>
    </location>
</feature>
<reference evidence="3" key="1">
    <citation type="submission" date="2016-06" db="EMBL/GenBank/DDBJ databases">
        <authorList>
            <person name="Varghese N."/>
            <person name="Submissions Spin"/>
        </authorList>
    </citation>
    <scope>NUCLEOTIDE SEQUENCE [LARGE SCALE GENOMIC DNA]</scope>
    <source>
        <strain evidence="3">DSM 44100</strain>
    </source>
</reference>
<dbReference type="STRING" id="121616.GA0070216_107252"/>
<dbReference type="AlphaFoldDB" id="A0A1C4YWU1"/>
<dbReference type="EMBL" id="FMCU01000007">
    <property type="protein sequence ID" value="SCF25232.1"/>
    <property type="molecule type" value="Genomic_DNA"/>
</dbReference>
<dbReference type="RefSeq" id="WP_245722543.1">
    <property type="nucleotide sequence ID" value="NZ_FMCU01000007.1"/>
</dbReference>
<protein>
    <submittedName>
        <fullName evidence="2">Uncharacterized protein</fullName>
    </submittedName>
</protein>
<feature type="compositionally biased region" description="Low complexity" evidence="1">
    <location>
        <begin position="60"/>
        <end position="70"/>
    </location>
</feature>
<proteinExistence type="predicted"/>
<sequence>MGPALCAVDLGAGDEGGTGGVVGSGARVGGSVPVGLRPAGGGLTGSGSGLGGSGVGGEAGRAADPARPAGGAGLRPVPALLSAAERYLRVGTPTELRYAVTRSHLDDGRCVGWYGPTTPSWRVAIDAERAAAAVPPALAARFGPADFWARWTRAESLCKLAEVPVAAWWRRHGLAVPPHTRAVWRTLRLADLVITVAFAP</sequence>
<dbReference type="Proteomes" id="UP000198797">
    <property type="component" value="Unassembled WGS sequence"/>
</dbReference>
<feature type="compositionally biased region" description="Gly residues" evidence="1">
    <location>
        <begin position="39"/>
        <end position="59"/>
    </location>
</feature>
<accession>A0A1C4YWU1</accession>
<evidence type="ECO:0000313" key="2">
    <source>
        <dbReference type="EMBL" id="SCF25232.1"/>
    </source>
</evidence>
<keyword evidence="3" id="KW-1185">Reference proteome</keyword>
<organism evidence="2 3">
    <name type="scientific">Micromonospora matsumotoense</name>
    <dbReference type="NCBI Taxonomy" id="121616"/>
    <lineage>
        <taxon>Bacteria</taxon>
        <taxon>Bacillati</taxon>
        <taxon>Actinomycetota</taxon>
        <taxon>Actinomycetes</taxon>
        <taxon>Micromonosporales</taxon>
        <taxon>Micromonosporaceae</taxon>
        <taxon>Micromonospora</taxon>
    </lineage>
</organism>
<evidence type="ECO:0000256" key="1">
    <source>
        <dbReference type="SAM" id="MobiDB-lite"/>
    </source>
</evidence>
<gene>
    <name evidence="2" type="ORF">GA0070216_107252</name>
</gene>
<evidence type="ECO:0000313" key="3">
    <source>
        <dbReference type="Proteomes" id="UP000198797"/>
    </source>
</evidence>
<name>A0A1C4YWU1_9ACTN</name>